<reference evidence="13" key="1">
    <citation type="submission" date="2021-02" db="EMBL/GenBank/DDBJ databases">
        <authorList>
            <person name="Nowell W R."/>
        </authorList>
    </citation>
    <scope>NUCLEOTIDE SEQUENCE</scope>
    <source>
        <strain evidence="13">Ploen Becks lab</strain>
    </source>
</reference>
<dbReference type="Proteomes" id="UP000663879">
    <property type="component" value="Unassembled WGS sequence"/>
</dbReference>
<dbReference type="OrthoDB" id="10250191at2759"/>
<dbReference type="InterPro" id="IPR001736">
    <property type="entry name" value="PLipase_D/transphosphatidylase"/>
</dbReference>
<feature type="domain" description="PLD phosphodiesterase" evidence="12">
    <location>
        <begin position="135"/>
        <end position="161"/>
    </location>
</feature>
<evidence type="ECO:0000259" key="12">
    <source>
        <dbReference type="PROSITE" id="PS50035"/>
    </source>
</evidence>
<sequence length="461" mass="53666">MINSNFEWINNETPCFHVNPLNLTVLNKPVDFYNNLKLNISKSKKRIVLSSLYLGTGHLEQQLVDSIDKSLTENELNKVKILLDHNRGQRGTSSSKTLLLPLISKYEDRFDLYLYHTPKLRGLIKKIASERTNETIGIQHMKIYITDNDLIISGANLSHDYFDNRQDRYILIKDCEKLCDFFESLIDSVSSHSFKVDKSGSLTYSKQIHPIEDRKDEFATSLGADINNLLNKYKNMSLNDEAQLNNEENKLLIYPLIQMSDALIRTDEYVTNKFFQSVIEGSKIYLAVGYFNLTNEYMNTIVKESQAKFNLLLSSPEANGFFGAQGFSKYIPNIYSYLEEDFLKFCTENKQQDRISLFEYKRPNWTFHAKGLWYYTDNKINSLPTATIIGSSNFGHRSVQRDLEANLLIFTKNPHVQNQLNQERKNLFDNTIKVDFNLFLSEVRVVPFWLKMFTKSFRSFF</sequence>
<dbReference type="GO" id="GO:0005739">
    <property type="term" value="C:mitochondrion"/>
    <property type="evidence" value="ECO:0007669"/>
    <property type="project" value="UniProtKB-SubCell"/>
</dbReference>
<dbReference type="EC" id="2.7.8.5" evidence="11"/>
<dbReference type="CDD" id="cd09135">
    <property type="entry name" value="PLDc_PGS1_euk_1"/>
    <property type="match status" value="1"/>
</dbReference>
<dbReference type="SUPFAM" id="SSF56024">
    <property type="entry name" value="Phospholipase D/nuclease"/>
    <property type="match status" value="2"/>
</dbReference>
<comment type="caution">
    <text evidence="13">The sequence shown here is derived from an EMBL/GenBank/DDBJ whole genome shotgun (WGS) entry which is preliminary data.</text>
</comment>
<keyword evidence="5 11" id="KW-0808">Transferase</keyword>
<dbReference type="GO" id="GO:0008444">
    <property type="term" value="F:CDP-diacylglycerol-glycerol-3-phosphate 3-phosphatidyltransferase activity"/>
    <property type="evidence" value="ECO:0007669"/>
    <property type="project" value="UniProtKB-EC"/>
</dbReference>
<evidence type="ECO:0000256" key="8">
    <source>
        <dbReference type="ARBA" id="ARBA00023209"/>
    </source>
</evidence>
<evidence type="ECO:0000256" key="7">
    <source>
        <dbReference type="ARBA" id="ARBA00023098"/>
    </source>
</evidence>
<dbReference type="PANTHER" id="PTHR12586">
    <property type="entry name" value="CDP-DIACYLGLYCEROL--SERINE O-PHOSPHATIDYLTRANSFERASE"/>
    <property type="match status" value="1"/>
</dbReference>
<evidence type="ECO:0000256" key="10">
    <source>
        <dbReference type="ARBA" id="ARBA00048586"/>
    </source>
</evidence>
<comment type="subcellular location">
    <subcellularLocation>
        <location evidence="11">Mitochondrion</location>
    </subcellularLocation>
</comment>
<evidence type="ECO:0000313" key="13">
    <source>
        <dbReference type="EMBL" id="CAF0770464.1"/>
    </source>
</evidence>
<dbReference type="PIRSF" id="PIRSF000850">
    <property type="entry name" value="Phospholipase_D_PSS"/>
    <property type="match status" value="1"/>
</dbReference>
<evidence type="ECO:0000256" key="3">
    <source>
        <dbReference type="ARBA" id="ARBA00010682"/>
    </source>
</evidence>
<keyword evidence="14" id="KW-1185">Reference proteome</keyword>
<gene>
    <name evidence="13" type="ORF">OXX778_LOCUS4923</name>
</gene>
<keyword evidence="11" id="KW-0547">Nucleotide-binding</keyword>
<evidence type="ECO:0000256" key="9">
    <source>
        <dbReference type="ARBA" id="ARBA00023264"/>
    </source>
</evidence>
<evidence type="ECO:0000256" key="2">
    <source>
        <dbReference type="ARBA" id="ARBA00005042"/>
    </source>
</evidence>
<keyword evidence="7 11" id="KW-0443">Lipid metabolism</keyword>
<comment type="function">
    <text evidence="1 11">Functions in the biosynthesis of the anionic phospholipids phosphatidylglycerol and cardiolipin.</text>
</comment>
<protein>
    <recommendedName>
        <fullName evidence="11">CDP-diacylglycerol--glycerol-3-phosphate 3-phosphatidyltransferase</fullName>
        <ecNumber evidence="11">2.7.8.5</ecNumber>
    </recommendedName>
</protein>
<evidence type="ECO:0000256" key="4">
    <source>
        <dbReference type="ARBA" id="ARBA00022516"/>
    </source>
</evidence>
<accession>A0A813QPE7</accession>
<dbReference type="CDD" id="cd09137">
    <property type="entry name" value="PLDc_PGS1_euk_2"/>
    <property type="match status" value="1"/>
</dbReference>
<keyword evidence="11" id="KW-0067">ATP-binding</keyword>
<dbReference type="GO" id="GO:0032049">
    <property type="term" value="P:cardiolipin biosynthetic process"/>
    <property type="evidence" value="ECO:0007669"/>
    <property type="project" value="InterPro"/>
</dbReference>
<dbReference type="EMBL" id="CAJNOC010000513">
    <property type="protein sequence ID" value="CAF0770464.1"/>
    <property type="molecule type" value="Genomic_DNA"/>
</dbReference>
<dbReference type="GO" id="GO:0005524">
    <property type="term" value="F:ATP binding"/>
    <property type="evidence" value="ECO:0007669"/>
    <property type="project" value="UniProtKB-KW"/>
</dbReference>
<proteinExistence type="inferred from homology"/>
<dbReference type="PROSITE" id="PS50035">
    <property type="entry name" value="PLD"/>
    <property type="match status" value="1"/>
</dbReference>
<keyword evidence="4 11" id="KW-0444">Lipid biosynthesis</keyword>
<dbReference type="PANTHER" id="PTHR12586:SF1">
    <property type="entry name" value="CDP-DIACYLGLYCEROL--GLYCEROL-3-PHOSPHATE 3-PHOSPHATIDYLTRANSFERASE, MITOCHONDRIAL"/>
    <property type="match status" value="1"/>
</dbReference>
<keyword evidence="8 11" id="KW-0594">Phospholipid biosynthesis</keyword>
<dbReference type="SMART" id="SM00155">
    <property type="entry name" value="PLDc"/>
    <property type="match status" value="2"/>
</dbReference>
<comment type="similarity">
    <text evidence="3 11">Belongs to the CDP-alcohol phosphatidyltransferase class-II family.</text>
</comment>
<comment type="pathway">
    <text evidence="2 11">Phospholipid metabolism; phosphatidylglycerol biosynthesis; phosphatidylglycerol from CDP-diacylglycerol: step 1/2.</text>
</comment>
<dbReference type="InterPro" id="IPR016270">
    <property type="entry name" value="PGS1"/>
</dbReference>
<evidence type="ECO:0000256" key="11">
    <source>
        <dbReference type="RuleBase" id="RU365024"/>
    </source>
</evidence>
<organism evidence="13 14">
    <name type="scientific">Brachionus calyciflorus</name>
    <dbReference type="NCBI Taxonomy" id="104777"/>
    <lineage>
        <taxon>Eukaryota</taxon>
        <taxon>Metazoa</taxon>
        <taxon>Spiralia</taxon>
        <taxon>Gnathifera</taxon>
        <taxon>Rotifera</taxon>
        <taxon>Eurotatoria</taxon>
        <taxon>Monogononta</taxon>
        <taxon>Pseudotrocha</taxon>
        <taxon>Ploima</taxon>
        <taxon>Brachionidae</taxon>
        <taxon>Brachionus</taxon>
    </lineage>
</organism>
<evidence type="ECO:0000313" key="14">
    <source>
        <dbReference type="Proteomes" id="UP000663879"/>
    </source>
</evidence>
<keyword evidence="9 11" id="KW-1208">Phospholipid metabolism</keyword>
<evidence type="ECO:0000256" key="6">
    <source>
        <dbReference type="ARBA" id="ARBA00022737"/>
    </source>
</evidence>
<dbReference type="UniPathway" id="UPA00084">
    <property type="reaction ID" value="UER00503"/>
</dbReference>
<keyword evidence="11" id="KW-0496">Mitochondrion</keyword>
<dbReference type="AlphaFoldDB" id="A0A813QPE7"/>
<comment type="catalytic activity">
    <reaction evidence="10 11">
        <text>a CDP-1,2-diacyl-sn-glycerol + sn-glycerol 3-phosphate = a 1,2-diacyl-sn-glycero-3-phospho-(1'-sn-glycero-3'-phosphate) + CMP + H(+)</text>
        <dbReference type="Rhea" id="RHEA:12593"/>
        <dbReference type="ChEBI" id="CHEBI:15378"/>
        <dbReference type="ChEBI" id="CHEBI:57597"/>
        <dbReference type="ChEBI" id="CHEBI:58332"/>
        <dbReference type="ChEBI" id="CHEBI:60110"/>
        <dbReference type="ChEBI" id="CHEBI:60377"/>
        <dbReference type="EC" id="2.7.8.5"/>
    </reaction>
</comment>
<dbReference type="Gene3D" id="3.30.870.10">
    <property type="entry name" value="Endonuclease Chain A"/>
    <property type="match status" value="2"/>
</dbReference>
<keyword evidence="6" id="KW-0677">Repeat</keyword>
<evidence type="ECO:0000256" key="1">
    <source>
        <dbReference type="ARBA" id="ARBA00003537"/>
    </source>
</evidence>
<name>A0A813QPE7_9BILA</name>
<evidence type="ECO:0000256" key="5">
    <source>
        <dbReference type="ARBA" id="ARBA00022679"/>
    </source>
</evidence>